<feature type="domain" description="Response regulatory" evidence="2">
    <location>
        <begin position="30"/>
        <end position="155"/>
    </location>
</feature>
<name>A0A364NHT1_9GAMM</name>
<dbReference type="OrthoDB" id="9813903at2"/>
<dbReference type="SUPFAM" id="SSF55073">
    <property type="entry name" value="Nucleotide cyclase"/>
    <property type="match status" value="1"/>
</dbReference>
<protein>
    <submittedName>
        <fullName evidence="5">Diguanylate cyclase</fullName>
    </submittedName>
</protein>
<evidence type="ECO:0000256" key="1">
    <source>
        <dbReference type="PROSITE-ProRule" id="PRU00169"/>
    </source>
</evidence>
<dbReference type="NCBIfam" id="TIGR00254">
    <property type="entry name" value="GGDEF"/>
    <property type="match status" value="1"/>
</dbReference>
<evidence type="ECO:0000313" key="5">
    <source>
        <dbReference type="EMBL" id="RAU16636.1"/>
    </source>
</evidence>
<feature type="modified residue" description="4-aspartylphosphate" evidence="1">
    <location>
        <position position="86"/>
    </location>
</feature>
<dbReference type="PANTHER" id="PTHR33121">
    <property type="entry name" value="CYCLIC DI-GMP PHOSPHODIESTERASE PDEF"/>
    <property type="match status" value="1"/>
</dbReference>
<sequence length="740" mass="82054">MTDDELVSFDDEITFLAEEACSGQQDDIWNVLIVDDDQDVHLTTQMALADLSIEGRKLAFHSCFSGKEAFDYLVTSQVEVAVILLDVVMESHDAGLKLVSRIREDLNLTFPRIILRTGQPGYAPEVDTIRRLDINDYKTKSELTRGGLYTALSVAIRSYAQLRQIEINRLGLEKIVKAINDLSRIRGLSAYAEGAVLQICSILSIPEEGLVCVQNTVSGVDEPIIIAAAGNFAQLINQPLDSLPNLCMKSALRQALSQRTNIIGRYTALYFGLENDREMAACIESNRALTPVDEHLLNAFCASVSVGIDNLGLNARIETLAFVDPLLGIANRYRFERAITEQQDLFKNCVLILVDIDDFSSVNSTLDQHFGDDVLKAVCSRLSHFISSDVILGRVAGDCFALVGPAESVKYNEIIRLFQDPFIVNNESLRISVTCGVVSLEQEGMATSGTELLKDANIALKQAKLFSRGKVQYFKASLRQAAKDRIELLTGLREAFSSERLFLYYQPQIDLRTRRVIGAEALLRWRNQHGEFIPPDRFIPLAEQSGTIIPIGAWVLRTACAQLKQLIDLGYSDFRMAVNVSYAQFREPDFVDVLTKVINEACVPAQQLEIELTESIAIEDPISINQTLSAIRALGIKVAMDDFGTGYSSLSVLNKLRIDRLKIDRAFVADVSPVATDGNLARVIIHLAKDFQLSVIAEGIETESQLNELIKMGCDEGQGYFIAKPMDAKTFVDWLMADAK</sequence>
<feature type="domain" description="GGDEF" evidence="4">
    <location>
        <begin position="347"/>
        <end position="476"/>
    </location>
</feature>
<dbReference type="Pfam" id="PF00563">
    <property type="entry name" value="EAL"/>
    <property type="match status" value="1"/>
</dbReference>
<dbReference type="InterPro" id="IPR043128">
    <property type="entry name" value="Rev_trsase/Diguanyl_cyclase"/>
</dbReference>
<reference evidence="5 6" key="1">
    <citation type="submission" date="2018-06" db="EMBL/GenBank/DDBJ databases">
        <title>Nitrincola tibetense sp. nov., isolated from Lake XuguoCo on Tibetan Plateau.</title>
        <authorList>
            <person name="Xing P."/>
        </authorList>
    </citation>
    <scope>NUCLEOTIDE SEQUENCE [LARGE SCALE GENOMIC DNA]</scope>
    <source>
        <strain evidence="6">xg18</strain>
    </source>
</reference>
<dbReference type="SMART" id="SM00052">
    <property type="entry name" value="EAL"/>
    <property type="match status" value="1"/>
</dbReference>
<dbReference type="InterPro" id="IPR000160">
    <property type="entry name" value="GGDEF_dom"/>
</dbReference>
<dbReference type="Gene3D" id="3.20.20.450">
    <property type="entry name" value="EAL domain"/>
    <property type="match status" value="1"/>
</dbReference>
<dbReference type="SUPFAM" id="SSF141868">
    <property type="entry name" value="EAL domain-like"/>
    <property type="match status" value="1"/>
</dbReference>
<gene>
    <name evidence="5" type="ORF">DN062_17030</name>
</gene>
<dbReference type="PROSITE" id="PS50883">
    <property type="entry name" value="EAL"/>
    <property type="match status" value="1"/>
</dbReference>
<dbReference type="Gene3D" id="3.30.70.270">
    <property type="match status" value="1"/>
</dbReference>
<dbReference type="CDD" id="cd01948">
    <property type="entry name" value="EAL"/>
    <property type="match status" value="1"/>
</dbReference>
<feature type="domain" description="EAL" evidence="3">
    <location>
        <begin position="485"/>
        <end position="739"/>
    </location>
</feature>
<keyword evidence="1" id="KW-0597">Phosphoprotein</keyword>
<evidence type="ECO:0000259" key="3">
    <source>
        <dbReference type="PROSITE" id="PS50883"/>
    </source>
</evidence>
<dbReference type="AlphaFoldDB" id="A0A364NHT1"/>
<dbReference type="PROSITE" id="PS50110">
    <property type="entry name" value="RESPONSE_REGULATORY"/>
    <property type="match status" value="1"/>
</dbReference>
<dbReference type="Gene3D" id="3.40.50.2300">
    <property type="match status" value="1"/>
</dbReference>
<evidence type="ECO:0000259" key="4">
    <source>
        <dbReference type="PROSITE" id="PS50887"/>
    </source>
</evidence>
<dbReference type="InterPro" id="IPR029787">
    <property type="entry name" value="Nucleotide_cyclase"/>
</dbReference>
<dbReference type="Proteomes" id="UP000250744">
    <property type="component" value="Unassembled WGS sequence"/>
</dbReference>
<dbReference type="Pfam" id="PF11849">
    <property type="entry name" value="DUF3369"/>
    <property type="match status" value="1"/>
</dbReference>
<dbReference type="RefSeq" id="WP_112160500.1">
    <property type="nucleotide sequence ID" value="NZ_QKRX01000019.1"/>
</dbReference>
<dbReference type="InterPro" id="IPR021800">
    <property type="entry name" value="DUF3369"/>
</dbReference>
<comment type="caution">
    <text evidence="5">The sequence shown here is derived from an EMBL/GenBank/DDBJ whole genome shotgun (WGS) entry which is preliminary data.</text>
</comment>
<evidence type="ECO:0000259" key="2">
    <source>
        <dbReference type="PROSITE" id="PS50110"/>
    </source>
</evidence>
<dbReference type="SUPFAM" id="SSF52172">
    <property type="entry name" value="CheY-like"/>
    <property type="match status" value="1"/>
</dbReference>
<dbReference type="CDD" id="cd01949">
    <property type="entry name" value="GGDEF"/>
    <property type="match status" value="1"/>
</dbReference>
<proteinExistence type="predicted"/>
<organism evidence="5 6">
    <name type="scientific">Nitrincola tibetensis</name>
    <dbReference type="NCBI Taxonomy" id="2219697"/>
    <lineage>
        <taxon>Bacteria</taxon>
        <taxon>Pseudomonadati</taxon>
        <taxon>Pseudomonadota</taxon>
        <taxon>Gammaproteobacteria</taxon>
        <taxon>Oceanospirillales</taxon>
        <taxon>Oceanospirillaceae</taxon>
        <taxon>Nitrincola</taxon>
    </lineage>
</organism>
<keyword evidence="6" id="KW-1185">Reference proteome</keyword>
<accession>A0A364NHT1</accession>
<dbReference type="InterPro" id="IPR001633">
    <property type="entry name" value="EAL_dom"/>
</dbReference>
<dbReference type="GO" id="GO:0000160">
    <property type="term" value="P:phosphorelay signal transduction system"/>
    <property type="evidence" value="ECO:0007669"/>
    <property type="project" value="InterPro"/>
</dbReference>
<dbReference type="GO" id="GO:0071111">
    <property type="term" value="F:cyclic-guanylate-specific phosphodiesterase activity"/>
    <property type="evidence" value="ECO:0007669"/>
    <property type="project" value="InterPro"/>
</dbReference>
<dbReference type="PANTHER" id="PTHR33121:SF71">
    <property type="entry name" value="OXYGEN SENSOR PROTEIN DOSP"/>
    <property type="match status" value="1"/>
</dbReference>
<dbReference type="SMART" id="SM00267">
    <property type="entry name" value="GGDEF"/>
    <property type="match status" value="1"/>
</dbReference>
<dbReference type="InterPro" id="IPR035919">
    <property type="entry name" value="EAL_sf"/>
</dbReference>
<dbReference type="InterPro" id="IPR050706">
    <property type="entry name" value="Cyclic-di-GMP_PDE-like"/>
</dbReference>
<dbReference type="PROSITE" id="PS50887">
    <property type="entry name" value="GGDEF"/>
    <property type="match status" value="1"/>
</dbReference>
<evidence type="ECO:0000313" key="6">
    <source>
        <dbReference type="Proteomes" id="UP000250744"/>
    </source>
</evidence>
<dbReference type="InterPro" id="IPR011006">
    <property type="entry name" value="CheY-like_superfamily"/>
</dbReference>
<dbReference type="InterPro" id="IPR001789">
    <property type="entry name" value="Sig_transdc_resp-reg_receiver"/>
</dbReference>
<dbReference type="Pfam" id="PF00990">
    <property type="entry name" value="GGDEF"/>
    <property type="match status" value="1"/>
</dbReference>
<dbReference type="EMBL" id="QKRX01000019">
    <property type="protein sequence ID" value="RAU16636.1"/>
    <property type="molecule type" value="Genomic_DNA"/>
</dbReference>